<dbReference type="PANTHER" id="PTHR45754:SF3">
    <property type="entry name" value="METHYLENETETRAHYDROFOLATE REDUCTASE (NADPH)"/>
    <property type="match status" value="1"/>
</dbReference>
<proteinExistence type="inferred from homology"/>
<dbReference type="InterPro" id="IPR003171">
    <property type="entry name" value="Mehydrof_redctse-like"/>
</dbReference>
<dbReference type="OrthoDB" id="9812555at2"/>
<keyword evidence="6 8" id="KW-0560">Oxidoreductase</keyword>
<comment type="pathway">
    <text evidence="2 8">One-carbon metabolism; tetrahydrofolate interconversion.</text>
</comment>
<evidence type="ECO:0000256" key="5">
    <source>
        <dbReference type="ARBA" id="ARBA00022827"/>
    </source>
</evidence>
<dbReference type="UniPathway" id="UPA00193"/>
<evidence type="ECO:0000256" key="1">
    <source>
        <dbReference type="ARBA" id="ARBA00001974"/>
    </source>
</evidence>
<dbReference type="GO" id="GO:0035999">
    <property type="term" value="P:tetrahydrofolate interconversion"/>
    <property type="evidence" value="ECO:0007669"/>
    <property type="project" value="UniProtKB-UniPathway"/>
</dbReference>
<accession>A0A1T4WLG9</accession>
<comment type="cofactor">
    <cofactor evidence="1 8">
        <name>FAD</name>
        <dbReference type="ChEBI" id="CHEBI:57692"/>
    </cofactor>
</comment>
<evidence type="ECO:0000256" key="2">
    <source>
        <dbReference type="ARBA" id="ARBA00004777"/>
    </source>
</evidence>
<dbReference type="GeneID" id="93337234"/>
<reference evidence="9 10" key="1">
    <citation type="submission" date="2017-02" db="EMBL/GenBank/DDBJ databases">
        <authorList>
            <person name="Peterson S.W."/>
        </authorList>
    </citation>
    <scope>NUCLEOTIDE SEQUENCE [LARGE SCALE GENOMIC DNA]</scope>
    <source>
        <strain evidence="9 10">ATCC 27749</strain>
    </source>
</reference>
<keyword evidence="10" id="KW-1185">Reference proteome</keyword>
<dbReference type="GO" id="GO:0009086">
    <property type="term" value="P:methionine biosynthetic process"/>
    <property type="evidence" value="ECO:0007669"/>
    <property type="project" value="TreeGrafter"/>
</dbReference>
<dbReference type="GO" id="GO:0005829">
    <property type="term" value="C:cytosol"/>
    <property type="evidence" value="ECO:0007669"/>
    <property type="project" value="TreeGrafter"/>
</dbReference>
<dbReference type="RefSeq" id="WP_078783746.1">
    <property type="nucleotide sequence ID" value="NZ_FUYF01000003.1"/>
</dbReference>
<dbReference type="CDD" id="cd00537">
    <property type="entry name" value="MTHFR"/>
    <property type="match status" value="1"/>
</dbReference>
<dbReference type="AlphaFoldDB" id="A0A1T4WLG9"/>
<gene>
    <name evidence="9" type="ORF">SAMN02745178_00749</name>
</gene>
<name>A0A1T4WLG9_9FIRM</name>
<dbReference type="SUPFAM" id="SSF51730">
    <property type="entry name" value="FAD-linked oxidoreductase"/>
    <property type="match status" value="1"/>
</dbReference>
<protein>
    <recommendedName>
        <fullName evidence="8">Methylenetetrahydrofolate reductase</fullName>
    </recommendedName>
</protein>
<dbReference type="Pfam" id="PF02219">
    <property type="entry name" value="MTHFR"/>
    <property type="match status" value="1"/>
</dbReference>
<sequence length="286" mass="31621">MTITEQFKAKRCVFSIECFPPKQTTQMDKLKDTLRQMQAMDPGFISVTFGAGGSAGGVSTAEVADYIQNELHIPTLAHLICMGNDETRAAEILDQLESVGVRDVLALRGDRSPSRPESPDFKHASDLTSFKWKKPEFSVHGACYPEGHPEADSLLHDVENLRIKQAAGAEHLLTQLFFDNMHFYRFLNLARRAGITLPVSAGVMPIVKRSQIERTVSLSSASLPSEFTRMISRYQDDPASLYDAGIDYAVRQLRDLIEGGADGIHLYAMNDAAVAAKVYDGIRDLL</sequence>
<keyword evidence="5 8" id="KW-0274">FAD</keyword>
<keyword evidence="4 8" id="KW-0285">Flavoprotein</keyword>
<dbReference type="STRING" id="745368.SAMN02745178_00749"/>
<dbReference type="EMBL" id="FUYF01000003">
    <property type="protein sequence ID" value="SKA78164.1"/>
    <property type="molecule type" value="Genomic_DNA"/>
</dbReference>
<comment type="catalytic activity">
    <reaction evidence="7">
        <text>(6S)-5-methyl-5,6,7,8-tetrahydrofolate + NAD(+) = (6R)-5,10-methylene-5,6,7,8-tetrahydrofolate + NADH + H(+)</text>
        <dbReference type="Rhea" id="RHEA:19821"/>
        <dbReference type="ChEBI" id="CHEBI:15378"/>
        <dbReference type="ChEBI" id="CHEBI:15636"/>
        <dbReference type="ChEBI" id="CHEBI:18608"/>
        <dbReference type="ChEBI" id="CHEBI:57540"/>
        <dbReference type="ChEBI" id="CHEBI:57945"/>
        <dbReference type="EC" id="1.5.1.54"/>
    </reaction>
    <physiologicalReaction direction="right-to-left" evidence="7">
        <dbReference type="Rhea" id="RHEA:19823"/>
    </physiologicalReaction>
</comment>
<evidence type="ECO:0000256" key="4">
    <source>
        <dbReference type="ARBA" id="ARBA00022630"/>
    </source>
</evidence>
<dbReference type="InterPro" id="IPR029041">
    <property type="entry name" value="FAD-linked_oxidoreductase-like"/>
</dbReference>
<evidence type="ECO:0000313" key="10">
    <source>
        <dbReference type="Proteomes" id="UP000190286"/>
    </source>
</evidence>
<evidence type="ECO:0000256" key="8">
    <source>
        <dbReference type="RuleBase" id="RU003862"/>
    </source>
</evidence>
<evidence type="ECO:0000313" key="9">
    <source>
        <dbReference type="EMBL" id="SKA78164.1"/>
    </source>
</evidence>
<dbReference type="GO" id="GO:0071949">
    <property type="term" value="F:FAD binding"/>
    <property type="evidence" value="ECO:0007669"/>
    <property type="project" value="TreeGrafter"/>
</dbReference>
<dbReference type="Gene3D" id="3.20.20.220">
    <property type="match status" value="1"/>
</dbReference>
<comment type="similarity">
    <text evidence="3 8">Belongs to the methylenetetrahydrofolate reductase family.</text>
</comment>
<evidence type="ECO:0000256" key="6">
    <source>
        <dbReference type="ARBA" id="ARBA00023002"/>
    </source>
</evidence>
<evidence type="ECO:0000256" key="7">
    <source>
        <dbReference type="ARBA" id="ARBA00048628"/>
    </source>
</evidence>
<evidence type="ECO:0000256" key="3">
    <source>
        <dbReference type="ARBA" id="ARBA00006743"/>
    </source>
</evidence>
<dbReference type="Proteomes" id="UP000190286">
    <property type="component" value="Unassembled WGS sequence"/>
</dbReference>
<organism evidence="9 10">
    <name type="scientific">Gemmiger formicilis</name>
    <dbReference type="NCBI Taxonomy" id="745368"/>
    <lineage>
        <taxon>Bacteria</taxon>
        <taxon>Bacillati</taxon>
        <taxon>Bacillota</taxon>
        <taxon>Clostridia</taxon>
        <taxon>Eubacteriales</taxon>
        <taxon>Gemmiger</taxon>
    </lineage>
</organism>
<dbReference type="PANTHER" id="PTHR45754">
    <property type="entry name" value="METHYLENETETRAHYDROFOLATE REDUCTASE"/>
    <property type="match status" value="1"/>
</dbReference>
<dbReference type="GO" id="GO:0106312">
    <property type="term" value="F:methylenetetrahydrofolate reductase (NADH) activity"/>
    <property type="evidence" value="ECO:0007669"/>
    <property type="project" value="UniProtKB-EC"/>
</dbReference>